<evidence type="ECO:0000313" key="9">
    <source>
        <dbReference type="Proteomes" id="UP000279833"/>
    </source>
</evidence>
<dbReference type="InterPro" id="IPR036872">
    <property type="entry name" value="CH_dom_sf"/>
</dbReference>
<dbReference type="PROSITE" id="PS00019">
    <property type="entry name" value="ACTININ_1"/>
    <property type="match status" value="1"/>
</dbReference>
<organism evidence="10">
    <name type="scientific">Schistosoma curassoni</name>
    <dbReference type="NCBI Taxonomy" id="6186"/>
    <lineage>
        <taxon>Eukaryota</taxon>
        <taxon>Metazoa</taxon>
        <taxon>Spiralia</taxon>
        <taxon>Lophotrochozoa</taxon>
        <taxon>Platyhelminthes</taxon>
        <taxon>Trematoda</taxon>
        <taxon>Digenea</taxon>
        <taxon>Strigeidida</taxon>
        <taxon>Schistosomatoidea</taxon>
        <taxon>Schistosomatidae</taxon>
        <taxon>Schistosoma</taxon>
    </lineage>
</organism>
<dbReference type="GO" id="GO:0051015">
    <property type="term" value="F:actin filament binding"/>
    <property type="evidence" value="ECO:0007669"/>
    <property type="project" value="TreeGrafter"/>
</dbReference>
<dbReference type="PROSITE" id="PS00020">
    <property type="entry name" value="ACTININ_2"/>
    <property type="match status" value="1"/>
</dbReference>
<dbReference type="InterPro" id="IPR001589">
    <property type="entry name" value="Actinin_actin-bd_CS"/>
</dbReference>
<evidence type="ECO:0000313" key="10">
    <source>
        <dbReference type="WBParaSite" id="SCUD_0001307801-mRNA-1"/>
    </source>
</evidence>
<dbReference type="GO" id="GO:0034993">
    <property type="term" value="C:meiotic nuclear membrane microtubule tethering complex"/>
    <property type="evidence" value="ECO:0007669"/>
    <property type="project" value="TreeGrafter"/>
</dbReference>
<keyword evidence="6" id="KW-0009">Actin-binding</keyword>
<protein>
    <submittedName>
        <fullName evidence="10">Calponin-homology (CH) domain-containing protein</fullName>
    </submittedName>
</protein>
<dbReference type="SMART" id="SM00033">
    <property type="entry name" value="CH"/>
    <property type="match status" value="1"/>
</dbReference>
<evidence type="ECO:0000256" key="5">
    <source>
        <dbReference type="ARBA" id="ARBA00023136"/>
    </source>
</evidence>
<dbReference type="GO" id="GO:0005640">
    <property type="term" value="C:nuclear outer membrane"/>
    <property type="evidence" value="ECO:0007669"/>
    <property type="project" value="TreeGrafter"/>
</dbReference>
<sequence length="138" mass="15747">MKPSILENGIFSKFFSQATNHRLDEQQRVQKKTFTNWVNACLQKLPDPIHINDLFKDIGDGTTLIHLLEVLSGEKLQIENPRILQRAHKLSNVRNALDYLEKTCKIKLVNINPADVVDGKPAIVLGLIWSIILFYQVS</sequence>
<dbReference type="Gene3D" id="1.10.418.10">
    <property type="entry name" value="Calponin-like domain"/>
    <property type="match status" value="1"/>
</dbReference>
<feature type="domain" description="Calponin-homology (CH)" evidence="7">
    <location>
        <begin position="28"/>
        <end position="136"/>
    </location>
</feature>
<dbReference type="Pfam" id="PF00307">
    <property type="entry name" value="CH"/>
    <property type="match status" value="1"/>
</dbReference>
<evidence type="ECO:0000256" key="1">
    <source>
        <dbReference type="ARBA" id="ARBA00004370"/>
    </source>
</evidence>
<evidence type="ECO:0000256" key="4">
    <source>
        <dbReference type="ARBA" id="ARBA00022989"/>
    </source>
</evidence>
<comment type="subcellular location">
    <subcellularLocation>
        <location evidence="1">Membrane</location>
    </subcellularLocation>
</comment>
<dbReference type="WBParaSite" id="SCUD_0001307801-mRNA-1">
    <property type="protein sequence ID" value="SCUD_0001307801-mRNA-1"/>
    <property type="gene ID" value="SCUD_0001307801"/>
</dbReference>
<accession>A0A183KDI3</accession>
<reference evidence="10" key="1">
    <citation type="submission" date="2016-06" db="UniProtKB">
        <authorList>
            <consortium name="WormBaseParasite"/>
        </authorList>
    </citation>
    <scope>IDENTIFICATION</scope>
</reference>
<proteinExistence type="predicted"/>
<dbReference type="PANTHER" id="PTHR47535:SF1">
    <property type="entry name" value="NESPRIN-1"/>
    <property type="match status" value="1"/>
</dbReference>
<dbReference type="STRING" id="6186.A0A183KDI3"/>
<dbReference type="InterPro" id="IPR001715">
    <property type="entry name" value="CH_dom"/>
</dbReference>
<dbReference type="PROSITE" id="PS50021">
    <property type="entry name" value="CH"/>
    <property type="match status" value="1"/>
</dbReference>
<dbReference type="SUPFAM" id="SSF47576">
    <property type="entry name" value="Calponin-homology domain, CH-domain"/>
    <property type="match status" value="1"/>
</dbReference>
<evidence type="ECO:0000313" key="8">
    <source>
        <dbReference type="EMBL" id="VDP51208.1"/>
    </source>
</evidence>
<dbReference type="InterPro" id="IPR052403">
    <property type="entry name" value="LINC-complex_assoc"/>
</dbReference>
<dbReference type="GO" id="GO:0007097">
    <property type="term" value="P:nuclear migration"/>
    <property type="evidence" value="ECO:0007669"/>
    <property type="project" value="TreeGrafter"/>
</dbReference>
<keyword evidence="9" id="KW-1185">Reference proteome</keyword>
<dbReference type="EMBL" id="UZAK01035587">
    <property type="protein sequence ID" value="VDP51208.1"/>
    <property type="molecule type" value="Genomic_DNA"/>
</dbReference>
<evidence type="ECO:0000256" key="3">
    <source>
        <dbReference type="ARBA" id="ARBA00022737"/>
    </source>
</evidence>
<evidence type="ECO:0000259" key="7">
    <source>
        <dbReference type="PROSITE" id="PS50021"/>
    </source>
</evidence>
<reference evidence="8 9" key="2">
    <citation type="submission" date="2018-11" db="EMBL/GenBank/DDBJ databases">
        <authorList>
            <consortium name="Pathogen Informatics"/>
        </authorList>
    </citation>
    <scope>NUCLEOTIDE SEQUENCE [LARGE SCALE GENOMIC DNA]</scope>
    <source>
        <strain evidence="8">Dakar</strain>
        <strain evidence="9">Dakar, Senegal</strain>
    </source>
</reference>
<dbReference type="Proteomes" id="UP000279833">
    <property type="component" value="Unassembled WGS sequence"/>
</dbReference>
<keyword evidence="3" id="KW-0677">Repeat</keyword>
<evidence type="ECO:0000256" key="6">
    <source>
        <dbReference type="ARBA" id="ARBA00023203"/>
    </source>
</evidence>
<keyword evidence="5" id="KW-0472">Membrane</keyword>
<dbReference type="AlphaFoldDB" id="A0A183KDI3"/>
<dbReference type="PANTHER" id="PTHR47535">
    <property type="entry name" value="MUSCLE-SPECIFIC PROTEIN 300 KDA, ISOFORM G"/>
    <property type="match status" value="1"/>
</dbReference>
<gene>
    <name evidence="8" type="ORF">SCUD_LOCUS13075</name>
</gene>
<name>A0A183KDI3_9TREM</name>
<keyword evidence="2" id="KW-0812">Transmembrane</keyword>
<evidence type="ECO:0000256" key="2">
    <source>
        <dbReference type="ARBA" id="ARBA00022692"/>
    </source>
</evidence>
<dbReference type="GO" id="GO:0005737">
    <property type="term" value="C:cytoplasm"/>
    <property type="evidence" value="ECO:0007669"/>
    <property type="project" value="TreeGrafter"/>
</dbReference>
<keyword evidence="4" id="KW-1133">Transmembrane helix</keyword>